<proteinExistence type="inferred from homology"/>
<feature type="transmembrane region" description="Helical" evidence="10">
    <location>
        <begin position="389"/>
        <end position="414"/>
    </location>
</feature>
<feature type="transmembrane region" description="Helical" evidence="10">
    <location>
        <begin position="117"/>
        <end position="137"/>
    </location>
</feature>
<name>A0AAE0VPL8_9BIVA</name>
<evidence type="ECO:0000256" key="3">
    <source>
        <dbReference type="ARBA" id="ARBA00022692"/>
    </source>
</evidence>
<dbReference type="InterPro" id="IPR037272">
    <property type="entry name" value="SNS_sf"/>
</dbReference>
<dbReference type="PANTHER" id="PTHR11616">
    <property type="entry name" value="SODIUM/CHLORIDE DEPENDENT TRANSPORTER"/>
    <property type="match status" value="1"/>
</dbReference>
<feature type="binding site" evidence="6">
    <location>
        <position position="99"/>
    </location>
    <ligand>
        <name>Na(+)</name>
        <dbReference type="ChEBI" id="CHEBI:29101"/>
        <label>1</label>
    </ligand>
</feature>
<evidence type="ECO:0000256" key="6">
    <source>
        <dbReference type="PIRSR" id="PIRSR600175-1"/>
    </source>
</evidence>
<dbReference type="PANTHER" id="PTHR11616:SF240">
    <property type="entry name" value="BLOATED TUBULES, ISOFORM B-RELATED"/>
    <property type="match status" value="1"/>
</dbReference>
<keyword evidence="6" id="KW-0915">Sodium</keyword>
<feature type="transmembrane region" description="Helical" evidence="10">
    <location>
        <begin position="356"/>
        <end position="377"/>
    </location>
</feature>
<feature type="binding site" evidence="6">
    <location>
        <position position="464"/>
    </location>
    <ligand>
        <name>Na(+)</name>
        <dbReference type="ChEBI" id="CHEBI:29101"/>
        <label>1</label>
    </ligand>
</feature>
<evidence type="ECO:0000256" key="4">
    <source>
        <dbReference type="ARBA" id="ARBA00022989"/>
    </source>
</evidence>
<keyword evidence="3 8" id="KW-0812">Transmembrane</keyword>
<feature type="transmembrane region" description="Helical" evidence="10">
    <location>
        <begin position="520"/>
        <end position="543"/>
    </location>
</feature>
<comment type="caution">
    <text evidence="11">The sequence shown here is derived from an EMBL/GenBank/DDBJ whole genome shotgun (WGS) entry which is preliminary data.</text>
</comment>
<evidence type="ECO:0000256" key="5">
    <source>
        <dbReference type="ARBA" id="ARBA00023136"/>
    </source>
</evidence>
<dbReference type="GO" id="GO:0005886">
    <property type="term" value="C:plasma membrane"/>
    <property type="evidence" value="ECO:0007669"/>
    <property type="project" value="TreeGrafter"/>
</dbReference>
<evidence type="ECO:0000256" key="10">
    <source>
        <dbReference type="SAM" id="Phobius"/>
    </source>
</evidence>
<dbReference type="PRINTS" id="PR00176">
    <property type="entry name" value="NANEUSMPORT"/>
</dbReference>
<dbReference type="GO" id="GO:0046872">
    <property type="term" value="F:metal ion binding"/>
    <property type="evidence" value="ECO:0007669"/>
    <property type="project" value="UniProtKB-KW"/>
</dbReference>
<feature type="transmembrane region" description="Helical" evidence="10">
    <location>
        <begin position="603"/>
        <end position="623"/>
    </location>
</feature>
<sequence length="736" mass="81561">MDGLKGGAWPDGHEGSDNDSVTSRGLTSMVSVGQDSSSIQPETYVNKGFEPSLGDSAHTLATQATEDSRKPLYGVDENEERGNWTGRFDFLLSLLGYAVGLGNIWRFPYLAYRNGGGAFLIPYIIMMCIVGVPLFYLEATLGQFCSCGPMTCWEFAPIFKGVGISMVVVSALTSIYYNMVLAWAYYYLFLSLTSELPWQTCNNKWNTNVCSLKLPLVTCDVGTKEKNGTCSNGNGITGIWNESLFKETTHIKLVSPAEEYWNIQALAMSPGIEKFGVPKWDLVLCLMLAWVIVFFCLIKGIKSTGKVVYFTAIFPYVVLTILFFRGVTLEGAGKGVEFFIKPTFDRLLDGRVWKDAAVQIFFSMSIAGGGLVTLSSYNRFHNNILVDTIIVSIGDIFTCIFGGFVIFSFLGYMAHKQGTTVDKVAADGAGLAFVVYPDAVTSLPAPPFWSILFFLMLITLGLDSQFAMVETVLTGSMDQYPFLRSKKTFVILIICCIFFLLGLPFTCPGGMYLLQLMDNYVGGWTLLIIGFSENIAIAYCYGLTRFFKDLEVMLGKPQRIWWKICWYGLSPAAVLFIFVFTFVDYTPSKYGDYLYPGWADAMGWIMAAAAVLAIPITALYKIYKTDDPATPLAKLRFLITPTAEWGPALVKHRALIKHVPGFILDPYEEKARHVDPRYRSKSSLPTAPSQISIVSKSTGPRYNFSNDVSSRSNISMSTTGISEVSIVTQLTMESYV</sequence>
<keyword evidence="2 8" id="KW-0813">Transport</keyword>
<feature type="transmembrane region" description="Helical" evidence="10">
    <location>
        <begin position="564"/>
        <end position="583"/>
    </location>
</feature>
<dbReference type="Pfam" id="PF00209">
    <property type="entry name" value="SNF"/>
    <property type="match status" value="1"/>
</dbReference>
<feature type="binding site" evidence="6">
    <location>
        <position position="96"/>
    </location>
    <ligand>
        <name>Na(+)</name>
        <dbReference type="ChEBI" id="CHEBI:29101"/>
        <label>1</label>
    </ligand>
</feature>
<protein>
    <recommendedName>
        <fullName evidence="8">Transporter</fullName>
    </recommendedName>
</protein>
<dbReference type="GO" id="GO:0015375">
    <property type="term" value="F:glycine:sodium symporter activity"/>
    <property type="evidence" value="ECO:0007669"/>
    <property type="project" value="TreeGrafter"/>
</dbReference>
<feature type="binding site" evidence="6">
    <location>
        <position position="103"/>
    </location>
    <ligand>
        <name>Na(+)</name>
        <dbReference type="ChEBI" id="CHEBI:29101"/>
        <label>1</label>
    </ligand>
</feature>
<comment type="similarity">
    <text evidence="8">Belongs to the sodium:neurotransmitter symporter (SNF) (TC 2.A.22) family.</text>
</comment>
<evidence type="ECO:0000256" key="1">
    <source>
        <dbReference type="ARBA" id="ARBA00004141"/>
    </source>
</evidence>
<feature type="region of interest" description="Disordered" evidence="9">
    <location>
        <begin position="1"/>
        <end position="24"/>
    </location>
</feature>
<evidence type="ECO:0000256" key="9">
    <source>
        <dbReference type="SAM" id="MobiDB-lite"/>
    </source>
</evidence>
<dbReference type="SUPFAM" id="SSF161070">
    <property type="entry name" value="SNF-like"/>
    <property type="match status" value="1"/>
</dbReference>
<feature type="binding site" evidence="6">
    <location>
        <position position="463"/>
    </location>
    <ligand>
        <name>Na(+)</name>
        <dbReference type="ChEBI" id="CHEBI:29101"/>
        <label>1</label>
    </ligand>
</feature>
<comment type="subcellular location">
    <subcellularLocation>
        <location evidence="1">Membrane</location>
        <topology evidence="1">Multi-pass membrane protein</topology>
    </subcellularLocation>
</comment>
<feature type="transmembrane region" description="Helical" evidence="10">
    <location>
        <begin position="280"/>
        <end position="298"/>
    </location>
</feature>
<feature type="transmembrane region" description="Helical" evidence="10">
    <location>
        <begin position="448"/>
        <end position="469"/>
    </location>
</feature>
<dbReference type="AlphaFoldDB" id="A0AAE0VPL8"/>
<keyword evidence="8" id="KW-0769">Symport</keyword>
<evidence type="ECO:0000256" key="7">
    <source>
        <dbReference type="PIRSR" id="PIRSR600175-2"/>
    </source>
</evidence>
<keyword evidence="5 10" id="KW-0472">Membrane</keyword>
<feature type="binding site" evidence="6">
    <location>
        <position position="363"/>
    </location>
    <ligand>
        <name>Na(+)</name>
        <dbReference type="ChEBI" id="CHEBI:29101"/>
        <label>1</label>
    </ligand>
</feature>
<feature type="binding site" evidence="6">
    <location>
        <position position="98"/>
    </location>
    <ligand>
        <name>Na(+)</name>
        <dbReference type="ChEBI" id="CHEBI:29101"/>
        <label>1</label>
    </ligand>
</feature>
<feature type="disulfide bond" evidence="7">
    <location>
        <begin position="201"/>
        <end position="210"/>
    </location>
</feature>
<feature type="transmembrane region" description="Helical" evidence="10">
    <location>
        <begin position="88"/>
        <end position="105"/>
    </location>
</feature>
<dbReference type="PROSITE" id="PS00610">
    <property type="entry name" value="NA_NEUROTRAN_SYMP_1"/>
    <property type="match status" value="1"/>
</dbReference>
<dbReference type="EMBL" id="JAEAOA010002240">
    <property type="protein sequence ID" value="KAK3585928.1"/>
    <property type="molecule type" value="Genomic_DNA"/>
</dbReference>
<evidence type="ECO:0000256" key="2">
    <source>
        <dbReference type="ARBA" id="ARBA00022448"/>
    </source>
</evidence>
<organism evidence="11 12">
    <name type="scientific">Potamilus streckersoni</name>
    <dbReference type="NCBI Taxonomy" id="2493646"/>
    <lineage>
        <taxon>Eukaryota</taxon>
        <taxon>Metazoa</taxon>
        <taxon>Spiralia</taxon>
        <taxon>Lophotrochozoa</taxon>
        <taxon>Mollusca</taxon>
        <taxon>Bivalvia</taxon>
        <taxon>Autobranchia</taxon>
        <taxon>Heteroconchia</taxon>
        <taxon>Palaeoheterodonta</taxon>
        <taxon>Unionida</taxon>
        <taxon>Unionoidea</taxon>
        <taxon>Unionidae</taxon>
        <taxon>Ambleminae</taxon>
        <taxon>Lampsilini</taxon>
        <taxon>Potamilus</taxon>
    </lineage>
</organism>
<feature type="transmembrane region" description="Helical" evidence="10">
    <location>
        <begin position="158"/>
        <end position="188"/>
    </location>
</feature>
<reference evidence="11" key="3">
    <citation type="submission" date="2023-05" db="EMBL/GenBank/DDBJ databases">
        <authorList>
            <person name="Smith C.H."/>
        </authorList>
    </citation>
    <scope>NUCLEOTIDE SEQUENCE</scope>
    <source>
        <strain evidence="11">CHS0354</strain>
        <tissue evidence="11">Mantle</tissue>
    </source>
</reference>
<keyword evidence="12" id="KW-1185">Reference proteome</keyword>
<dbReference type="PROSITE" id="PS00754">
    <property type="entry name" value="NA_NEUROTRAN_SYMP_2"/>
    <property type="match status" value="1"/>
</dbReference>
<dbReference type="InterPro" id="IPR000175">
    <property type="entry name" value="Na/ntran_symport"/>
</dbReference>
<dbReference type="PROSITE" id="PS50267">
    <property type="entry name" value="NA_NEUROTRAN_SYMP_3"/>
    <property type="match status" value="1"/>
</dbReference>
<evidence type="ECO:0000256" key="8">
    <source>
        <dbReference type="RuleBase" id="RU003732"/>
    </source>
</evidence>
<evidence type="ECO:0000313" key="11">
    <source>
        <dbReference type="EMBL" id="KAK3585928.1"/>
    </source>
</evidence>
<feature type="transmembrane region" description="Helical" evidence="10">
    <location>
        <begin position="489"/>
        <end position="514"/>
    </location>
</feature>
<reference evidence="11" key="2">
    <citation type="journal article" date="2021" name="Genome Biol. Evol.">
        <title>Developing a high-quality reference genome for a parasitic bivalve with doubly uniparental inheritance (Bivalvia: Unionida).</title>
        <authorList>
            <person name="Smith C.H."/>
        </authorList>
    </citation>
    <scope>NUCLEOTIDE SEQUENCE</scope>
    <source>
        <strain evidence="11">CHS0354</strain>
        <tissue evidence="11">Mantle</tissue>
    </source>
</reference>
<keyword evidence="7" id="KW-1015">Disulfide bond</keyword>
<evidence type="ECO:0000313" key="12">
    <source>
        <dbReference type="Proteomes" id="UP001195483"/>
    </source>
</evidence>
<gene>
    <name evidence="11" type="ORF">CHS0354_038466</name>
</gene>
<reference evidence="11" key="1">
    <citation type="journal article" date="2021" name="Genome Biol. Evol.">
        <title>A High-Quality Reference Genome for a Parasitic Bivalve with Doubly Uniparental Inheritance (Bivalvia: Unionida).</title>
        <authorList>
            <person name="Smith C.H."/>
        </authorList>
    </citation>
    <scope>NUCLEOTIDE SEQUENCE</scope>
    <source>
        <strain evidence="11">CHS0354</strain>
    </source>
</reference>
<keyword evidence="6" id="KW-0479">Metal-binding</keyword>
<accession>A0AAE0VPL8</accession>
<feature type="transmembrane region" description="Helical" evidence="10">
    <location>
        <begin position="307"/>
        <end position="327"/>
    </location>
</feature>
<dbReference type="Proteomes" id="UP001195483">
    <property type="component" value="Unassembled WGS sequence"/>
</dbReference>
<feature type="binding site" evidence="6">
    <location>
        <position position="460"/>
    </location>
    <ligand>
        <name>Na(+)</name>
        <dbReference type="ChEBI" id="CHEBI:29101"/>
        <label>1</label>
    </ligand>
</feature>
<keyword evidence="4 10" id="KW-1133">Transmembrane helix</keyword>